<dbReference type="GO" id="GO:0030214">
    <property type="term" value="P:hyaluronan catabolic process"/>
    <property type="evidence" value="ECO:0007669"/>
    <property type="project" value="TreeGrafter"/>
</dbReference>
<protein>
    <recommendedName>
        <fullName evidence="6">Hyaluronidase</fullName>
        <ecNumber evidence="6">3.2.1.35</ecNumber>
    </recommendedName>
</protein>
<dbReference type="InterPro" id="IPR017853">
    <property type="entry name" value="GH"/>
</dbReference>
<evidence type="ECO:0000256" key="6">
    <source>
        <dbReference type="RuleBase" id="RU610713"/>
    </source>
</evidence>
<keyword evidence="5 6" id="KW-0326">Glycosidase</keyword>
<dbReference type="FunFam" id="3.20.20.70:FF:000065">
    <property type="entry name" value="Hyaluronidase"/>
    <property type="match status" value="1"/>
</dbReference>
<comment type="similarity">
    <text evidence="2 6">Belongs to the glycosyl hydrolase 56 family.</text>
</comment>
<dbReference type="InParanoid" id="G3NQN7"/>
<reference evidence="8" key="2">
    <citation type="submission" date="2025-08" db="UniProtKB">
        <authorList>
            <consortium name="Ensembl"/>
        </authorList>
    </citation>
    <scope>IDENTIFICATION</scope>
</reference>
<dbReference type="eggNOG" id="ENOG502QTXP">
    <property type="taxonomic scope" value="Eukaryota"/>
</dbReference>
<feature type="chain" id="PRO_5043814224" description="Hyaluronidase" evidence="7">
    <location>
        <begin position="41"/>
        <end position="454"/>
    </location>
</feature>
<dbReference type="Pfam" id="PF01630">
    <property type="entry name" value="Glyco_hydro_56"/>
    <property type="match status" value="1"/>
</dbReference>
<feature type="signal peptide" evidence="7">
    <location>
        <begin position="1"/>
        <end position="40"/>
    </location>
</feature>
<dbReference type="SUPFAM" id="SSF51445">
    <property type="entry name" value="(Trans)glycosidases"/>
    <property type="match status" value="1"/>
</dbReference>
<dbReference type="EC" id="3.2.1.35" evidence="6"/>
<dbReference type="GO" id="GO:0001669">
    <property type="term" value="C:acrosomal vesicle"/>
    <property type="evidence" value="ECO:0007669"/>
    <property type="project" value="TreeGrafter"/>
</dbReference>
<evidence type="ECO:0000256" key="1">
    <source>
        <dbReference type="ARBA" id="ARBA00000251"/>
    </source>
</evidence>
<reference evidence="8 9" key="1">
    <citation type="journal article" date="2021" name="G3 (Bethesda)">
        <title>Improved contiguity of the threespine stickleback genome using long-read sequencing.</title>
        <authorList>
            <person name="Nath S."/>
            <person name="Shaw D.E."/>
            <person name="White M.A."/>
        </authorList>
    </citation>
    <scope>NUCLEOTIDE SEQUENCE [LARGE SCALE GENOMIC DNA]</scope>
    <source>
        <strain evidence="8 9">Lake Benthic</strain>
    </source>
</reference>
<dbReference type="GeneTree" id="ENSGT01020000230364"/>
<evidence type="ECO:0000313" key="9">
    <source>
        <dbReference type="Proteomes" id="UP000007635"/>
    </source>
</evidence>
<reference evidence="8" key="3">
    <citation type="submission" date="2025-09" db="UniProtKB">
        <authorList>
            <consortium name="Ensembl"/>
        </authorList>
    </citation>
    <scope>IDENTIFICATION</scope>
</reference>
<keyword evidence="7" id="KW-0732">Signal</keyword>
<dbReference type="Ensembl" id="ENSGACT00000007672.2">
    <property type="protein sequence ID" value="ENSGACP00000007653.2"/>
    <property type="gene ID" value="ENSGACG00000005796.2"/>
</dbReference>
<evidence type="ECO:0000256" key="3">
    <source>
        <dbReference type="ARBA" id="ARBA00022801"/>
    </source>
</evidence>
<dbReference type="PRINTS" id="PR00846">
    <property type="entry name" value="GLHYDRLASE56"/>
</dbReference>
<name>G3NQN7_GASAC</name>
<dbReference type="Bgee" id="ENSGACG00000005796">
    <property type="expression patterns" value="Expressed in kidney and 1 other cell type or tissue"/>
</dbReference>
<keyword evidence="3 6" id="KW-0378">Hydrolase</keyword>
<dbReference type="InterPro" id="IPR013785">
    <property type="entry name" value="Aldolase_TIM"/>
</dbReference>
<dbReference type="GO" id="GO:0005975">
    <property type="term" value="P:carbohydrate metabolic process"/>
    <property type="evidence" value="ECO:0007669"/>
    <property type="project" value="InterPro"/>
</dbReference>
<dbReference type="PANTHER" id="PTHR11769">
    <property type="entry name" value="HYALURONIDASE"/>
    <property type="match status" value="1"/>
</dbReference>
<dbReference type="Proteomes" id="UP000007635">
    <property type="component" value="Chromosome XII"/>
</dbReference>
<evidence type="ECO:0000256" key="5">
    <source>
        <dbReference type="ARBA" id="ARBA00023295"/>
    </source>
</evidence>
<dbReference type="InterPro" id="IPR018155">
    <property type="entry name" value="Hyaluronidase"/>
</dbReference>
<dbReference type="AlphaFoldDB" id="G3NQN7"/>
<keyword evidence="4" id="KW-1015">Disulfide bond</keyword>
<dbReference type="STRING" id="69293.ENSGACP00000007653"/>
<dbReference type="GO" id="GO:0004415">
    <property type="term" value="F:hyalurononglucosaminidase activity"/>
    <property type="evidence" value="ECO:0007669"/>
    <property type="project" value="UniProtKB-UniRule"/>
</dbReference>
<proteinExistence type="inferred from homology"/>
<organism evidence="8 9">
    <name type="scientific">Gasterosteus aculeatus aculeatus</name>
    <name type="common">three-spined stickleback</name>
    <dbReference type="NCBI Taxonomy" id="481459"/>
    <lineage>
        <taxon>Eukaryota</taxon>
        <taxon>Metazoa</taxon>
        <taxon>Chordata</taxon>
        <taxon>Craniata</taxon>
        <taxon>Vertebrata</taxon>
        <taxon>Euteleostomi</taxon>
        <taxon>Actinopterygii</taxon>
        <taxon>Neopterygii</taxon>
        <taxon>Teleostei</taxon>
        <taxon>Neoteleostei</taxon>
        <taxon>Acanthomorphata</taxon>
        <taxon>Eupercaria</taxon>
        <taxon>Perciformes</taxon>
        <taxon>Cottioidei</taxon>
        <taxon>Gasterosteales</taxon>
        <taxon>Gasterosteidae</taxon>
        <taxon>Gasterosteus</taxon>
    </lineage>
</organism>
<evidence type="ECO:0000256" key="7">
    <source>
        <dbReference type="SAM" id="SignalP"/>
    </source>
</evidence>
<sequence length="454" mass="50192">MVISLLSGRTGHLSGGAPISLSHLSLLLLLLPHSPLPGSSLSPTSTHCIVLPCAPPAGPVLEDRPFVVVWNMPTARCHQRFNVHLDLGHFDIVETAKMTIFYRDRLGKYPYLSRGSMVNGGIPQLADLSAHLSLATTQLSSLLQPNFTGVAVIDWEEWRPLWERNFGTKMEYRRQSKLLVRQERPDLSESATAMLAKLKFEESARRFMGETLQSAVRVHPKGLWGFYDFPGCFNKQKRKTDKSYTGRCQRGSKDENDRLSWLWSQSTALYPSIYLPQSLAGSTDAALMVRHTLLEALRVASVWHHSNNTAHATPVLPYARLAFTHSLTFLNTTDLVHTLGESAALGAAGVVLCGELKFSKSKHQCGLLRDYIHTVLGPFVKSLRSDTKSCSLQLCHGNGRCARRNPSSGHMVTSCPTAATDSVEGTCYQTLCVSVLPGHQCQEEEEHGDSQKMT</sequence>
<evidence type="ECO:0000313" key="8">
    <source>
        <dbReference type="Ensembl" id="ENSGACP00000007653.2"/>
    </source>
</evidence>
<comment type="catalytic activity">
    <reaction evidence="1 6">
        <text>Random hydrolysis of (1-&gt;4)-linkages between N-acetyl-beta-D-glucosamine and D-glucuronate residues in hyaluronate.</text>
        <dbReference type="EC" id="3.2.1.35"/>
    </reaction>
</comment>
<keyword evidence="9" id="KW-1185">Reference proteome</keyword>
<evidence type="ECO:0000256" key="4">
    <source>
        <dbReference type="ARBA" id="ARBA00023157"/>
    </source>
</evidence>
<dbReference type="PANTHER" id="PTHR11769:SF19">
    <property type="entry name" value="HYALURONIDASE-3"/>
    <property type="match status" value="1"/>
</dbReference>
<evidence type="ECO:0000256" key="2">
    <source>
        <dbReference type="ARBA" id="ARBA00008871"/>
    </source>
</evidence>
<accession>G3NQN7</accession>
<dbReference type="Gene3D" id="3.20.20.70">
    <property type="entry name" value="Aldolase class I"/>
    <property type="match status" value="1"/>
</dbReference>
<dbReference type="OMA" id="GWATSWH"/>